<organism evidence="4 5">
    <name type="scientific">Metallosphaera hakonensis JCM 8857 = DSM 7519</name>
    <dbReference type="NCBI Taxonomy" id="1293036"/>
    <lineage>
        <taxon>Archaea</taxon>
        <taxon>Thermoproteota</taxon>
        <taxon>Thermoprotei</taxon>
        <taxon>Sulfolobales</taxon>
        <taxon>Sulfolobaceae</taxon>
        <taxon>Metallosphaera</taxon>
    </lineage>
</organism>
<comment type="function">
    <text evidence="1">Broad specificity carboxypetidase that releases amino acids sequentially from the C-terminus, including neutral, aromatic, polar and basic residues.</text>
</comment>
<name>A0A2U9ISZ9_9CREN</name>
<dbReference type="CDD" id="cd06460">
    <property type="entry name" value="M32_Taq"/>
    <property type="match status" value="1"/>
</dbReference>
<comment type="similarity">
    <text evidence="1">Belongs to the peptidase M32 family.</text>
</comment>
<dbReference type="PANTHER" id="PTHR34217:SF1">
    <property type="entry name" value="CARBOXYPEPTIDASE 1"/>
    <property type="match status" value="1"/>
</dbReference>
<keyword evidence="1 4" id="KW-0121">Carboxypeptidase</keyword>
<evidence type="ECO:0000256" key="2">
    <source>
        <dbReference type="PIRSR" id="PIRSR006615-1"/>
    </source>
</evidence>
<dbReference type="GeneID" id="36834587"/>
<sequence>MLQEILERYKRVWALNYSQALLAWDLETYMPEEDSALRGEVYANISTMIREQIMAMKEELERIREEDLDDFGKGTIRLLKRAIKFYSAVPKEITEELERLTSQSAVVWRESRKREDFASFRPYLERIVEIERQIAEKLGYEGHPYNALVDLYEEGITVEDLDSIFSKLLPDLKTILEKVLSEGYFSSPHPLKEMSYDVKKMEEVNREVLKILGMPTGSFRMDVSAHPFTIRISSKDVRITTRYEGVDFRSTIFSVIHESGHAMYELSIDPNYEMTPVATGASTGIHESQSRFWENVIGRSKEFTRILYPILKDKLNIRDDEESVYRYFNLVSPSLIRVDADEITYNFHIALRYEIEKNLISGKVSVSDLPSIWDDFMDKYLGIRPKTLSEGVLQDIHWSQGSFGYFPTYTLGNILAGTMYHFVDDLPMKIASKDFPGIRSFLTDKICKYGAIYPPKVLLNKAFGEVYDPKRLTAYLERKYL</sequence>
<dbReference type="GO" id="GO:0004181">
    <property type="term" value="F:metallocarboxypeptidase activity"/>
    <property type="evidence" value="ECO:0007669"/>
    <property type="project" value="UniProtKB-UniRule"/>
</dbReference>
<dbReference type="GO" id="GO:0046872">
    <property type="term" value="F:metal ion binding"/>
    <property type="evidence" value="ECO:0007669"/>
    <property type="project" value="UniProtKB-KW"/>
</dbReference>
<keyword evidence="1" id="KW-0645">Protease</keyword>
<comment type="catalytic activity">
    <reaction evidence="1">
        <text>Release of a C-terminal amino acid with broad specificity, except for -Pro.</text>
        <dbReference type="EC" id="3.4.17.19"/>
    </reaction>
</comment>
<evidence type="ECO:0000256" key="3">
    <source>
        <dbReference type="PIRSR" id="PIRSR006615-2"/>
    </source>
</evidence>
<protein>
    <recommendedName>
        <fullName evidence="1">Metal-dependent carboxypeptidase</fullName>
        <ecNumber evidence="1">3.4.17.19</ecNumber>
    </recommendedName>
</protein>
<dbReference type="PANTHER" id="PTHR34217">
    <property type="entry name" value="METAL-DEPENDENT CARBOXYPEPTIDASE"/>
    <property type="match status" value="1"/>
</dbReference>
<dbReference type="AlphaFoldDB" id="A0A2U9ISZ9"/>
<reference evidence="5" key="2">
    <citation type="submission" date="2020-03" db="EMBL/GenBank/DDBJ databases">
        <title>Complete Genome Sequences of Extremely Thermoacidophilic, Metal-Mobilizing Type-Strain Members of the Archaeal Family Sulfolobaceae: Acidianus brierleyi DSM-1651T, Acidianus sulfidivorans DSM-18786T, Metallosphaera hakonensis DSM-7519T, and Metallosphaera prunae DSM-10039T.</title>
        <authorList>
            <person name="Counts J.A."/>
            <person name="Kelly R.M."/>
        </authorList>
    </citation>
    <scope>NUCLEOTIDE SEQUENCE [LARGE SCALE GENOMIC DNA]</scope>
    <source>
        <strain evidence="5">HO1-1</strain>
    </source>
</reference>
<reference evidence="4 5" key="1">
    <citation type="submission" date="2018-05" db="EMBL/GenBank/DDBJ databases">
        <title>Complete Genome Sequences of Extremely Thermoacidophilic, Metal-Mobilizing Type-Strain Members of the Archaeal Family Sulfolobaceae: Acidianus brierleyi DSM-1651T, Acidianus sulfidivorans DSM-18786T, Metallosphaera hakonensis DSM-7519T, and Metallosphaera prunae DSM-10039T.</title>
        <authorList>
            <person name="Counts J.A."/>
            <person name="Kelly R.M."/>
        </authorList>
    </citation>
    <scope>NUCLEOTIDE SEQUENCE [LARGE SCALE GENOMIC DNA]</scope>
    <source>
        <strain evidence="4 5">HO1-1</strain>
    </source>
</reference>
<gene>
    <name evidence="4" type="ORF">DFR87_04555</name>
</gene>
<keyword evidence="2" id="KW-0862">Zinc</keyword>
<dbReference type="Proteomes" id="UP000247586">
    <property type="component" value="Chromosome"/>
</dbReference>
<feature type="binding site" evidence="2">
    <location>
        <position position="257"/>
    </location>
    <ligand>
        <name>Zn(2+)</name>
        <dbReference type="ChEBI" id="CHEBI:29105"/>
        <note>catalytic</note>
    </ligand>
</feature>
<dbReference type="InterPro" id="IPR001333">
    <property type="entry name" value="Peptidase_M32_Taq"/>
</dbReference>
<keyword evidence="5" id="KW-1185">Reference proteome</keyword>
<dbReference type="KEGG" id="mhk:DFR87_04555"/>
<dbReference type="PRINTS" id="PR00998">
    <property type="entry name" value="CRBOXYPTASET"/>
</dbReference>
<dbReference type="EC" id="3.4.17.19" evidence="1"/>
<dbReference type="SUPFAM" id="SSF55486">
    <property type="entry name" value="Metalloproteases ('zincins'), catalytic domain"/>
    <property type="match status" value="1"/>
</dbReference>
<dbReference type="PIRSF" id="PIRSF006615">
    <property type="entry name" value="Zn_crbxpep_Taq"/>
    <property type="match status" value="1"/>
</dbReference>
<keyword evidence="1" id="KW-0378">Hydrolase</keyword>
<proteinExistence type="inferred from homology"/>
<dbReference type="Pfam" id="PF02074">
    <property type="entry name" value="Peptidase_M32"/>
    <property type="match status" value="1"/>
</dbReference>
<keyword evidence="1" id="KW-0482">Metalloprotease</keyword>
<dbReference type="OrthoDB" id="7244at2157"/>
<feature type="binding site" evidence="2">
    <location>
        <position position="261"/>
    </location>
    <ligand>
        <name>Zn(2+)</name>
        <dbReference type="ChEBI" id="CHEBI:29105"/>
        <note>catalytic</note>
    </ligand>
</feature>
<evidence type="ECO:0000313" key="4">
    <source>
        <dbReference type="EMBL" id="AWR99083.1"/>
    </source>
</evidence>
<dbReference type="RefSeq" id="WP_110368996.1">
    <property type="nucleotide sequence ID" value="NZ_CP029287.2"/>
</dbReference>
<evidence type="ECO:0000256" key="1">
    <source>
        <dbReference type="PIRNR" id="PIRNR006615"/>
    </source>
</evidence>
<comment type="cofactor">
    <cofactor evidence="2">
        <name>Zn(2+)</name>
        <dbReference type="ChEBI" id="CHEBI:29105"/>
    </cofactor>
    <text evidence="2">Binds 1 zinc ion per subunit.</text>
</comment>
<accession>A0A2U9ISZ9</accession>
<evidence type="ECO:0000313" key="5">
    <source>
        <dbReference type="Proteomes" id="UP000247586"/>
    </source>
</evidence>
<dbReference type="Gene3D" id="1.10.1370.30">
    <property type="match status" value="1"/>
</dbReference>
<dbReference type="PROSITE" id="PS52034">
    <property type="entry name" value="PEPTIDASE_M32"/>
    <property type="match status" value="1"/>
</dbReference>
<dbReference type="GO" id="GO:0006508">
    <property type="term" value="P:proteolysis"/>
    <property type="evidence" value="ECO:0007669"/>
    <property type="project" value="UniProtKB-UniRule"/>
</dbReference>
<dbReference type="EMBL" id="CP029287">
    <property type="protein sequence ID" value="AWR99083.1"/>
    <property type="molecule type" value="Genomic_DNA"/>
</dbReference>
<dbReference type="STRING" id="1293036.GCA_001315825_01121"/>
<reference evidence="5" key="3">
    <citation type="submission" date="2020-03" db="EMBL/GenBank/DDBJ databases">
        <title>Sequencing and Assembly of Multiple Reported Metal-Biooxidizing Members of the Extremely Thermoacidophilic Archaeal Family Sulfolobaceae.</title>
        <authorList>
            <person name="Counts J.A."/>
            <person name="Kelly R.M."/>
        </authorList>
    </citation>
    <scope>NUCLEOTIDE SEQUENCE [LARGE SCALE GENOMIC DNA]</scope>
    <source>
        <strain evidence="5">HO1-1</strain>
    </source>
</reference>
<feature type="active site" description="Proton donor/acceptor" evidence="3">
    <location>
        <position position="258"/>
    </location>
</feature>
<keyword evidence="1 2" id="KW-0479">Metal-binding</keyword>
<feature type="binding site" evidence="2">
    <location>
        <position position="287"/>
    </location>
    <ligand>
        <name>Zn(2+)</name>
        <dbReference type="ChEBI" id="CHEBI:29105"/>
        <note>catalytic</note>
    </ligand>
</feature>